<evidence type="ECO:0000313" key="1">
    <source>
        <dbReference type="EMBL" id="QGM27387.1"/>
    </source>
</evidence>
<dbReference type="EMBL" id="CP046045">
    <property type="protein sequence ID" value="QGM27387.1"/>
    <property type="molecule type" value="Genomic_DNA"/>
</dbReference>
<sequence>MNDFFLADNRTFQIGEIEVKQIQVKSLDLFCQHAETVKEFLKDKDYSDEILIELFKAHTVEVIQTCVMTTNLTADRIFDVAKDQALFLDMLRAVLTVNTAYFKPEKPKRGSKPNNEKSTWFDSFQYLIESGHRHDDILNMSYGAYLQYVKAAQRSELRKMRSQVNLMRSAQHAQNREFKKLMEDLKVVD</sequence>
<organism evidence="1 2">
    <name type="scientific">Acinetobacter towneri</name>
    <dbReference type="NCBI Taxonomy" id="202956"/>
    <lineage>
        <taxon>Bacteria</taxon>
        <taxon>Pseudomonadati</taxon>
        <taxon>Pseudomonadota</taxon>
        <taxon>Gammaproteobacteria</taxon>
        <taxon>Moraxellales</taxon>
        <taxon>Moraxellaceae</taxon>
        <taxon>Acinetobacter</taxon>
    </lineage>
</organism>
<accession>A0AAP9GW04</accession>
<protein>
    <submittedName>
        <fullName evidence="1">Uncharacterized protein</fullName>
    </submittedName>
</protein>
<gene>
    <name evidence="1" type="ORF">GJD93_06720</name>
</gene>
<name>A0AAP9GW04_9GAMM</name>
<dbReference type="Proteomes" id="UP000405075">
    <property type="component" value="Chromosome"/>
</dbReference>
<dbReference type="RefSeq" id="WP_154320631.1">
    <property type="nucleotide sequence ID" value="NZ_CP046045.1"/>
</dbReference>
<proteinExistence type="predicted"/>
<dbReference type="AlphaFoldDB" id="A0AAP9GW04"/>
<reference evidence="2" key="1">
    <citation type="submission" date="2019-11" db="EMBL/GenBank/DDBJ databases">
        <title>Escherichia coli 1916D6.</title>
        <authorList>
            <person name="Yao H."/>
            <person name="Du X."/>
            <person name="Yu R."/>
            <person name="Li A."/>
        </authorList>
    </citation>
    <scope>NUCLEOTIDE SEQUENCE [LARGE SCALE GENOMIC DNA]</scope>
    <source>
        <strain evidence="2">19110F47</strain>
    </source>
</reference>
<evidence type="ECO:0000313" key="2">
    <source>
        <dbReference type="Proteomes" id="UP000405075"/>
    </source>
</evidence>